<dbReference type="Gene3D" id="3.40.50.720">
    <property type="entry name" value="NAD(P)-binding Rossmann-like Domain"/>
    <property type="match status" value="2"/>
</dbReference>
<organism evidence="4 5">
    <name type="scientific">Staphylotrichum longicolle</name>
    <dbReference type="NCBI Taxonomy" id="669026"/>
    <lineage>
        <taxon>Eukaryota</taxon>
        <taxon>Fungi</taxon>
        <taxon>Dikarya</taxon>
        <taxon>Ascomycota</taxon>
        <taxon>Pezizomycotina</taxon>
        <taxon>Sordariomycetes</taxon>
        <taxon>Sordariomycetidae</taxon>
        <taxon>Sordariales</taxon>
        <taxon>Chaetomiaceae</taxon>
        <taxon>Staphylotrichum</taxon>
    </lineage>
</organism>
<dbReference type="InterPro" id="IPR029752">
    <property type="entry name" value="D-isomer_DH_CS1"/>
</dbReference>
<dbReference type="EMBL" id="JAHCVI010000006">
    <property type="protein sequence ID" value="KAG7284462.1"/>
    <property type="molecule type" value="Genomic_DNA"/>
</dbReference>
<name>A0AAD4HUK2_9PEZI</name>
<feature type="domain" description="D-isomer specific 2-hydroxyacid dehydrogenase NAD-binding" evidence="3">
    <location>
        <begin position="131"/>
        <end position="201"/>
    </location>
</feature>
<dbReference type="GO" id="GO:0016491">
    <property type="term" value="F:oxidoreductase activity"/>
    <property type="evidence" value="ECO:0007669"/>
    <property type="project" value="UniProtKB-KW"/>
</dbReference>
<dbReference type="Pfam" id="PF02826">
    <property type="entry name" value="2-Hacid_dh_C"/>
    <property type="match status" value="2"/>
</dbReference>
<evidence type="ECO:0000313" key="4">
    <source>
        <dbReference type="EMBL" id="KAG7284462.1"/>
    </source>
</evidence>
<reference evidence="4" key="1">
    <citation type="submission" date="2023-02" db="EMBL/GenBank/DDBJ databases">
        <authorList>
            <person name="Palmer J.M."/>
        </authorList>
    </citation>
    <scope>NUCLEOTIDE SEQUENCE</scope>
    <source>
        <strain evidence="4">FW57</strain>
    </source>
</reference>
<sequence length="366" mass="41023">MGSRVTTSPANGHSNDGLSNDVLLVAIPFPPQEQWIARLEALYPGFKVRWAVQSTTFPPEPLPEEVYEDVTILLTLWPHPIERLQKVRYVQLISAGADKWIPHELYKNPDVILCTANGAHSPQIAEWVIGTWLMMSHHFLDYAAQQQKQQFSRLMHLNVRDSPGLRMGVLGYGAIGRQCARLGQALGMEVYAYTRSERSTPDSRKDDSYCVAGTGDPDGVVPAKWFHGSSKEAVNEFLAQDLDILVLSLPLTAATKYILGREQFEILSRKKTFISNIARGEHIDTDALLDALREGKIRGAALDVTDPEPLPDGHPLFTAPNVFISPHVSWQTPQLFTRIQGILEQNLEHLIKGESLINIINREHHY</sequence>
<protein>
    <recommendedName>
        <fullName evidence="3">D-isomer specific 2-hydroxyacid dehydrogenase NAD-binding domain-containing protein</fullName>
    </recommendedName>
</protein>
<keyword evidence="5" id="KW-1185">Reference proteome</keyword>
<dbReference type="PROSITE" id="PS00065">
    <property type="entry name" value="D_2_HYDROXYACID_DH_1"/>
    <property type="match status" value="1"/>
</dbReference>
<proteinExistence type="predicted"/>
<comment type="caution">
    <text evidence="4">The sequence shown here is derived from an EMBL/GenBank/DDBJ whole genome shotgun (WGS) entry which is preliminary data.</text>
</comment>
<dbReference type="SUPFAM" id="SSF51735">
    <property type="entry name" value="NAD(P)-binding Rossmann-fold domains"/>
    <property type="match status" value="1"/>
</dbReference>
<keyword evidence="2" id="KW-0520">NAD</keyword>
<dbReference type="PANTHER" id="PTHR43333:SF1">
    <property type="entry name" value="D-ISOMER SPECIFIC 2-HYDROXYACID DEHYDROGENASE NAD-BINDING DOMAIN-CONTAINING PROTEIN"/>
    <property type="match status" value="1"/>
</dbReference>
<dbReference type="CDD" id="cd12163">
    <property type="entry name" value="2-Hacid_dh_5"/>
    <property type="match status" value="1"/>
</dbReference>
<feature type="domain" description="D-isomer specific 2-hydroxyacid dehydrogenase NAD-binding" evidence="3">
    <location>
        <begin position="232"/>
        <end position="329"/>
    </location>
</feature>
<evidence type="ECO:0000259" key="3">
    <source>
        <dbReference type="Pfam" id="PF02826"/>
    </source>
</evidence>
<dbReference type="PANTHER" id="PTHR43333">
    <property type="entry name" value="2-HACID_DH_C DOMAIN-CONTAINING PROTEIN"/>
    <property type="match status" value="1"/>
</dbReference>
<keyword evidence="1" id="KW-0560">Oxidoreductase</keyword>
<evidence type="ECO:0000256" key="1">
    <source>
        <dbReference type="ARBA" id="ARBA00023002"/>
    </source>
</evidence>
<dbReference type="InterPro" id="IPR006140">
    <property type="entry name" value="D-isomer_DH_NAD-bd"/>
</dbReference>
<dbReference type="AlphaFoldDB" id="A0AAD4HUK2"/>
<dbReference type="Proteomes" id="UP001197093">
    <property type="component" value="Unassembled WGS sequence"/>
</dbReference>
<dbReference type="InterPro" id="IPR036291">
    <property type="entry name" value="NAD(P)-bd_dom_sf"/>
</dbReference>
<evidence type="ECO:0000256" key="2">
    <source>
        <dbReference type="ARBA" id="ARBA00023027"/>
    </source>
</evidence>
<accession>A0AAD4HUK2</accession>
<gene>
    <name evidence="4" type="ORF">NEMBOFW57_010835</name>
</gene>
<dbReference type="GO" id="GO:0051287">
    <property type="term" value="F:NAD binding"/>
    <property type="evidence" value="ECO:0007669"/>
    <property type="project" value="InterPro"/>
</dbReference>
<evidence type="ECO:0000313" key="5">
    <source>
        <dbReference type="Proteomes" id="UP001197093"/>
    </source>
</evidence>